<dbReference type="Proteomes" id="UP000716004">
    <property type="component" value="Unassembled WGS sequence"/>
</dbReference>
<dbReference type="EMBL" id="JAGVSJ010000001">
    <property type="protein sequence ID" value="MBX8630939.1"/>
    <property type="molecule type" value="Genomic_DNA"/>
</dbReference>
<dbReference type="AlphaFoldDB" id="A0A8J7YID8"/>
<proteinExistence type="predicted"/>
<gene>
    <name evidence="2" type="ORF">J9259_00215</name>
</gene>
<feature type="compositionally biased region" description="Polar residues" evidence="1">
    <location>
        <begin position="34"/>
        <end position="50"/>
    </location>
</feature>
<comment type="caution">
    <text evidence="2">The sequence shown here is derived from an EMBL/GenBank/DDBJ whole genome shotgun (WGS) entry which is preliminary data.</text>
</comment>
<accession>A0A8J7YID8</accession>
<organism evidence="2 3">
    <name type="scientific">Candidatus Sysuiplasma superficiale</name>
    <dbReference type="NCBI Taxonomy" id="2823368"/>
    <lineage>
        <taxon>Archaea</taxon>
        <taxon>Methanobacteriati</taxon>
        <taxon>Thermoplasmatota</taxon>
        <taxon>Thermoplasmata</taxon>
        <taxon>Candidatus Sysuiplasmatales</taxon>
        <taxon>Candidatus Sysuiplasmataceae</taxon>
        <taxon>Candidatus Sysuiplasma</taxon>
    </lineage>
</organism>
<evidence type="ECO:0000313" key="2">
    <source>
        <dbReference type="EMBL" id="MBX8630939.1"/>
    </source>
</evidence>
<protein>
    <submittedName>
        <fullName evidence="2">Uncharacterized protein</fullName>
    </submittedName>
</protein>
<evidence type="ECO:0000256" key="1">
    <source>
        <dbReference type="SAM" id="MobiDB-lite"/>
    </source>
</evidence>
<evidence type="ECO:0000313" key="3">
    <source>
        <dbReference type="Proteomes" id="UP000716004"/>
    </source>
</evidence>
<reference evidence="2" key="1">
    <citation type="submission" date="2021-04" db="EMBL/GenBank/DDBJ databases">
        <title>Genomic insights into ecological role and evolution of a novel Thermoplasmata order Candidatus Sysuiplasmatales.</title>
        <authorList>
            <person name="Yuan Y."/>
        </authorList>
    </citation>
    <scope>NUCLEOTIDE SEQUENCE</scope>
    <source>
        <strain evidence="2">YP2-bin.285</strain>
    </source>
</reference>
<sequence>MLFPESALEGTMRTKRLPHLVNLRRDEASPPAPDTQTTEDVTGCHNSGQPSHHVRTAPISSFLR</sequence>
<name>A0A8J7YID8_9ARCH</name>
<feature type="region of interest" description="Disordered" evidence="1">
    <location>
        <begin position="23"/>
        <end position="64"/>
    </location>
</feature>